<sequence>MDKSKILVLYPDPAGIDKVIATANTQNSKNGPFDAAVFLGLAIPETAPETVPEIPIYFFGAEGESLEDIGPNFTCVRKQWAIVRLQSGVTMGFWNEKAKNEASEEALETLEDEETSQKEEAQFGDVDILFTHHWARAVGATQQLMLVGNKKVDSVVQATRPRYHFAVGSETGRFYEHGLFAWSKSRTCRFVSLGRQNSAQRWFYAFSIDKIAGVESAVAENPFRKVKKAEEEEMGKRPRAEPEQRMTENGSMAKRPRIAPSSCFFCLSNPKFEAHMVVSVGEHSYLTIAKGPLPRPHKTLNMTGHAIIIPIAHEATIDPSSKAFQEMEDFQRRLATAFSAHAMATVFFDIARPENVHYHMQMVPIPLSADFAASLAEKTRDNDKFERNQRLVFKEYAGADLASILQTGRYVRFIVYKGEEPVHYVAPLEGEKSLDLQFPRRVLAHVLHVPKRIYWDKCRQTKAQETQECETYKSFFEQY</sequence>
<dbReference type="Proteomes" id="UP000195602">
    <property type="component" value="Unassembled WGS sequence"/>
</dbReference>
<dbReference type="PANTHER" id="PTHR12072:SF4">
    <property type="entry name" value="CWF19-LIKE PROTEIN 1"/>
    <property type="match status" value="1"/>
</dbReference>
<feature type="domain" description="Cwf19-like C-terminal" evidence="4">
    <location>
        <begin position="254"/>
        <end position="369"/>
    </location>
</feature>
<evidence type="ECO:0000313" key="5">
    <source>
        <dbReference type="EMBL" id="OVF03980.1"/>
    </source>
</evidence>
<dbReference type="InterPro" id="IPR006767">
    <property type="entry name" value="Cwf19-like_C_dom-2"/>
</dbReference>
<dbReference type="KEGG" id="clus:A9F13_32g00154"/>
<feature type="domain" description="Cwf19-like protein C-terminal" evidence="3">
    <location>
        <begin position="410"/>
        <end position="479"/>
    </location>
</feature>
<dbReference type="GO" id="GO:0071014">
    <property type="term" value="C:post-mRNA release spliceosomal complex"/>
    <property type="evidence" value="ECO:0007669"/>
    <property type="project" value="TreeGrafter"/>
</dbReference>
<accession>A0AA91PUV6</accession>
<evidence type="ECO:0000259" key="4">
    <source>
        <dbReference type="Pfam" id="PF04677"/>
    </source>
</evidence>
<feature type="region of interest" description="Disordered" evidence="2">
    <location>
        <begin position="229"/>
        <end position="253"/>
    </location>
</feature>
<organism evidence="5 6">
    <name type="scientific">Clavispora lusitaniae</name>
    <name type="common">Candida lusitaniae</name>
    <dbReference type="NCBI Taxonomy" id="36911"/>
    <lineage>
        <taxon>Eukaryota</taxon>
        <taxon>Fungi</taxon>
        <taxon>Dikarya</taxon>
        <taxon>Ascomycota</taxon>
        <taxon>Saccharomycotina</taxon>
        <taxon>Pichiomycetes</taxon>
        <taxon>Metschnikowiaceae</taxon>
        <taxon>Clavispora</taxon>
    </lineage>
</organism>
<dbReference type="AlphaFoldDB" id="A0AA91PUV6"/>
<dbReference type="Pfam" id="PF04677">
    <property type="entry name" value="CwfJ_C_1"/>
    <property type="match status" value="1"/>
</dbReference>
<proteinExistence type="predicted"/>
<reference evidence="5 6" key="1">
    <citation type="submission" date="2017-04" db="EMBL/GenBank/DDBJ databases">
        <title>Draft genome of the yeast Clavispora lusitaniae type strain CBS 6936.</title>
        <authorList>
            <person name="Durrens P."/>
            <person name="Klopp C."/>
            <person name="Biteau N."/>
            <person name="Fitton-Ouhabi V."/>
            <person name="Dementhon K."/>
            <person name="Accoceberry I."/>
            <person name="Sherman D.J."/>
            <person name="Noel T."/>
        </authorList>
    </citation>
    <scope>NUCLEOTIDE SEQUENCE [LARGE SCALE GENOMIC DNA]</scope>
    <source>
        <strain evidence="5 6">CBS 6936</strain>
    </source>
</reference>
<keyword evidence="1" id="KW-0175">Coiled coil</keyword>
<dbReference type="Pfam" id="PF04676">
    <property type="entry name" value="CwfJ_C_2"/>
    <property type="match status" value="1"/>
</dbReference>
<dbReference type="GO" id="GO:0061632">
    <property type="term" value="F:RNA lariat debranching enzyme activator activity"/>
    <property type="evidence" value="ECO:0007669"/>
    <property type="project" value="TreeGrafter"/>
</dbReference>
<feature type="compositionally biased region" description="Basic and acidic residues" evidence="2">
    <location>
        <begin position="229"/>
        <end position="246"/>
    </location>
</feature>
<gene>
    <name evidence="5" type="ORF">A9F13_32g00154</name>
</gene>
<dbReference type="InterPro" id="IPR040194">
    <property type="entry name" value="Cwf19-like"/>
</dbReference>
<evidence type="ECO:0000256" key="2">
    <source>
        <dbReference type="SAM" id="MobiDB-lite"/>
    </source>
</evidence>
<dbReference type="InterPro" id="IPR006768">
    <property type="entry name" value="Cwf19-like_C_dom-1"/>
</dbReference>
<dbReference type="GO" id="GO:0000398">
    <property type="term" value="P:mRNA splicing, via spliceosome"/>
    <property type="evidence" value="ECO:0007669"/>
    <property type="project" value="TreeGrafter"/>
</dbReference>
<dbReference type="PANTHER" id="PTHR12072">
    <property type="entry name" value="CWF19, CELL CYCLE CONTROL PROTEIN"/>
    <property type="match status" value="1"/>
</dbReference>
<name>A0AA91PUV6_CLALS</name>
<evidence type="ECO:0000313" key="6">
    <source>
        <dbReference type="Proteomes" id="UP000195602"/>
    </source>
</evidence>
<protein>
    <submittedName>
        <fullName evidence="5">CWF19-like protein</fullName>
    </submittedName>
</protein>
<dbReference type="InterPro" id="IPR036265">
    <property type="entry name" value="HIT-like_sf"/>
</dbReference>
<dbReference type="Gene3D" id="3.30.428.10">
    <property type="entry name" value="HIT-like"/>
    <property type="match status" value="1"/>
</dbReference>
<comment type="caution">
    <text evidence="5">The sequence shown here is derived from an EMBL/GenBank/DDBJ whole genome shotgun (WGS) entry which is preliminary data.</text>
</comment>
<evidence type="ECO:0000259" key="3">
    <source>
        <dbReference type="Pfam" id="PF04676"/>
    </source>
</evidence>
<dbReference type="EMBL" id="LYUB02000031">
    <property type="protein sequence ID" value="OVF03980.1"/>
    <property type="molecule type" value="Genomic_DNA"/>
</dbReference>
<evidence type="ECO:0000256" key="1">
    <source>
        <dbReference type="SAM" id="Coils"/>
    </source>
</evidence>
<feature type="coiled-coil region" evidence="1">
    <location>
        <begin position="93"/>
        <end position="120"/>
    </location>
</feature>